<dbReference type="RefSeq" id="WP_345032878.1">
    <property type="nucleotide sequence ID" value="NZ_BAABEY010000036.1"/>
</dbReference>
<reference evidence="2" key="1">
    <citation type="journal article" date="2019" name="Int. J. Syst. Evol. Microbiol.">
        <title>The Global Catalogue of Microorganisms (GCM) 10K type strain sequencing project: providing services to taxonomists for standard genome sequencing and annotation.</title>
        <authorList>
            <consortium name="The Broad Institute Genomics Platform"/>
            <consortium name="The Broad Institute Genome Sequencing Center for Infectious Disease"/>
            <person name="Wu L."/>
            <person name="Ma J."/>
        </authorList>
    </citation>
    <scope>NUCLEOTIDE SEQUENCE [LARGE SCALE GENOMIC DNA]</scope>
    <source>
        <strain evidence="2">JCM 31920</strain>
    </source>
</reference>
<name>A0ABP8MA98_9BACT</name>
<accession>A0ABP8MA98</accession>
<proteinExistence type="predicted"/>
<sequence length="210" mass="23128">MSNIKKAGMLIVLLALPAFFFVFLKLFGSNHYDLPYFHPLRDPGNRVLMNGADTVYYALSEPLGRTGAGDTLTAGVLESHINLFLLPARLEGTGERRVAAVERLEERLKDVADVQLFVLDTPGRDTLASAQFPGLAVTSLQLSAPAWTTLLKLDNLSTVEGTLTHATSLVLVDGKRHIRGYYDVLNPDDFDRVLAEVKILAYQKKMAAKK</sequence>
<protein>
    <submittedName>
        <fullName evidence="1">Uncharacterized protein</fullName>
    </submittedName>
</protein>
<gene>
    <name evidence="1" type="ORF">GCM10023091_41950</name>
</gene>
<keyword evidence="2" id="KW-1185">Reference proteome</keyword>
<dbReference type="EMBL" id="BAABEY010000036">
    <property type="protein sequence ID" value="GAA4447305.1"/>
    <property type="molecule type" value="Genomic_DNA"/>
</dbReference>
<dbReference type="Proteomes" id="UP001501508">
    <property type="component" value="Unassembled WGS sequence"/>
</dbReference>
<comment type="caution">
    <text evidence="1">The sequence shown here is derived from an EMBL/GenBank/DDBJ whole genome shotgun (WGS) entry which is preliminary data.</text>
</comment>
<evidence type="ECO:0000313" key="1">
    <source>
        <dbReference type="EMBL" id="GAA4447305.1"/>
    </source>
</evidence>
<evidence type="ECO:0000313" key="2">
    <source>
        <dbReference type="Proteomes" id="UP001501508"/>
    </source>
</evidence>
<organism evidence="1 2">
    <name type="scientific">Ravibacter arvi</name>
    <dbReference type="NCBI Taxonomy" id="2051041"/>
    <lineage>
        <taxon>Bacteria</taxon>
        <taxon>Pseudomonadati</taxon>
        <taxon>Bacteroidota</taxon>
        <taxon>Cytophagia</taxon>
        <taxon>Cytophagales</taxon>
        <taxon>Spirosomataceae</taxon>
        <taxon>Ravibacter</taxon>
    </lineage>
</organism>